<comment type="caution">
    <text evidence="3">The sequence shown here is derived from an EMBL/GenBank/DDBJ whole genome shotgun (WGS) entry which is preliminary data.</text>
</comment>
<dbReference type="Proteomes" id="UP000553963">
    <property type="component" value="Unassembled WGS sequence"/>
</dbReference>
<sequence>MLVLNVPDMSCGHCVATIERAVHAVDPKATVAADLGAKSVRVESSAGAEAIRQALDAVGYESALA</sequence>
<dbReference type="EMBL" id="JACIDS010000005">
    <property type="protein sequence ID" value="MBB3932991.1"/>
    <property type="molecule type" value="Genomic_DNA"/>
</dbReference>
<gene>
    <name evidence="3" type="ORF">GGR25_004055</name>
</gene>
<proteinExistence type="predicted"/>
<keyword evidence="4" id="KW-1185">Reference proteome</keyword>
<evidence type="ECO:0000259" key="2">
    <source>
        <dbReference type="PROSITE" id="PS50846"/>
    </source>
</evidence>
<keyword evidence="1" id="KW-0479">Metal-binding</keyword>
<dbReference type="GO" id="GO:0046872">
    <property type="term" value="F:metal ion binding"/>
    <property type="evidence" value="ECO:0007669"/>
    <property type="project" value="UniProtKB-KW"/>
</dbReference>
<evidence type="ECO:0000256" key="1">
    <source>
        <dbReference type="ARBA" id="ARBA00022723"/>
    </source>
</evidence>
<dbReference type="PROSITE" id="PS01047">
    <property type="entry name" value="HMA_1"/>
    <property type="match status" value="1"/>
</dbReference>
<accession>A0A840AW26</accession>
<protein>
    <submittedName>
        <fullName evidence="3">Copper chaperone</fullName>
    </submittedName>
</protein>
<feature type="domain" description="HMA" evidence="2">
    <location>
        <begin position="1"/>
        <end position="63"/>
    </location>
</feature>
<reference evidence="3 4" key="1">
    <citation type="submission" date="2020-08" db="EMBL/GenBank/DDBJ databases">
        <title>Genomic Encyclopedia of Type Strains, Phase IV (KMG-IV): sequencing the most valuable type-strain genomes for metagenomic binning, comparative biology and taxonomic classification.</title>
        <authorList>
            <person name="Goeker M."/>
        </authorList>
    </citation>
    <scope>NUCLEOTIDE SEQUENCE [LARGE SCALE GENOMIC DNA]</scope>
    <source>
        <strain evidence="3 4">DSM 25966</strain>
    </source>
</reference>
<evidence type="ECO:0000313" key="3">
    <source>
        <dbReference type="EMBL" id="MBB3932991.1"/>
    </source>
</evidence>
<dbReference type="SUPFAM" id="SSF55008">
    <property type="entry name" value="HMA, heavy metal-associated domain"/>
    <property type="match status" value="1"/>
</dbReference>
<dbReference type="PROSITE" id="PS50846">
    <property type="entry name" value="HMA_2"/>
    <property type="match status" value="1"/>
</dbReference>
<dbReference type="Gene3D" id="3.30.70.100">
    <property type="match status" value="1"/>
</dbReference>
<dbReference type="InterPro" id="IPR017969">
    <property type="entry name" value="Heavy-metal-associated_CS"/>
</dbReference>
<evidence type="ECO:0000313" key="4">
    <source>
        <dbReference type="Proteomes" id="UP000553963"/>
    </source>
</evidence>
<dbReference type="CDD" id="cd00371">
    <property type="entry name" value="HMA"/>
    <property type="match status" value="1"/>
</dbReference>
<dbReference type="RefSeq" id="WP_183400645.1">
    <property type="nucleotide sequence ID" value="NZ_JACIDS010000005.1"/>
</dbReference>
<dbReference type="AlphaFoldDB" id="A0A840AW26"/>
<dbReference type="Pfam" id="PF00403">
    <property type="entry name" value="HMA"/>
    <property type="match status" value="1"/>
</dbReference>
<dbReference type="InterPro" id="IPR006121">
    <property type="entry name" value="HMA_dom"/>
</dbReference>
<name>A0A840AW26_9HYPH</name>
<organism evidence="3 4">
    <name type="scientific">Kaistia hirudinis</name>
    <dbReference type="NCBI Taxonomy" id="1293440"/>
    <lineage>
        <taxon>Bacteria</taxon>
        <taxon>Pseudomonadati</taxon>
        <taxon>Pseudomonadota</taxon>
        <taxon>Alphaproteobacteria</taxon>
        <taxon>Hyphomicrobiales</taxon>
        <taxon>Kaistiaceae</taxon>
        <taxon>Kaistia</taxon>
    </lineage>
</organism>
<dbReference type="InterPro" id="IPR036163">
    <property type="entry name" value="HMA_dom_sf"/>
</dbReference>